<dbReference type="PANTHER" id="PTHR42146:SF1">
    <property type="entry name" value="OLIGORIBONUCLEASE NRNB"/>
    <property type="match status" value="1"/>
</dbReference>
<dbReference type="eggNOG" id="arCOG00423">
    <property type="taxonomic scope" value="Archaea"/>
</dbReference>
<reference evidence="3 4" key="1">
    <citation type="journal article" date="2007" name="Archaea">
        <title>The genome of Hyperthermus butylicus: a sulfur-reducing, peptide fermenting, neutrophilic Crenarchaeote growing up to 108 degrees C.</title>
        <authorList>
            <person name="Brugger K."/>
            <person name="Chen L."/>
            <person name="Stark M."/>
            <person name="Zibat A."/>
            <person name="Redder P."/>
            <person name="Ruepp A."/>
            <person name="Awayez M."/>
            <person name="She Q."/>
            <person name="Garrett R.A."/>
            <person name="Klenk H.P."/>
        </authorList>
    </citation>
    <scope>NUCLEOTIDE SEQUENCE [LARGE SCALE GENOMIC DNA]</scope>
    <source>
        <strain evidence="4">DSM 5456 / JCM 9403 / PLM1-5</strain>
    </source>
</reference>
<protein>
    <recommendedName>
        <fullName evidence="2">DDH domain-containing protein</fullName>
    </recommendedName>
</protein>
<dbReference type="HOGENOM" id="CLU_076809_0_0_2"/>
<dbReference type="EnsemblBacteria" id="ABM80551">
    <property type="protein sequence ID" value="ABM80551"/>
    <property type="gene ID" value="Hbut_0696"/>
</dbReference>
<dbReference type="SUPFAM" id="SSF64182">
    <property type="entry name" value="DHH phosphoesterases"/>
    <property type="match status" value="1"/>
</dbReference>
<sequence length="340" mass="36405">MAAPAVEALAGARRIHVVSHVDLDGLVAAALLARWARRRGVEVVHDVTGARGLYRMLRRALQLAAGRPGTVVVAADLAPRSLSEAEALAAALNPRTTLLWLDHHEWPSGAHESLEKAGAIIVHDRSKTTAEIACSLLSCWGDGYEKMIVEIARADDGCSDDPYGLADKWRLVLRHIGWDGLRRAAESLASGEAWPGWAREVYEREAPSYYQEIREKTSVERYSFEDVRVAVVTPPPRASGCDVQRFGPSLGPGDADVVVILYPRGMSIRTWGRLNANCIASKLGGGGHSHVAGAPRPSQSMSSAQIARMVARAALDCMEPSTAGQSVDAAGTSPGNPARI</sequence>
<evidence type="ECO:0000259" key="2">
    <source>
        <dbReference type="Pfam" id="PF01368"/>
    </source>
</evidence>
<gene>
    <name evidence="3" type="ordered locus">Hbut_0696</name>
</gene>
<dbReference type="PANTHER" id="PTHR42146">
    <property type="entry name" value="3',5'-CYCLIC-NUCLEOTIDE PHOSPHODIESTERASE"/>
    <property type="match status" value="1"/>
</dbReference>
<evidence type="ECO:0000313" key="4">
    <source>
        <dbReference type="Proteomes" id="UP000002593"/>
    </source>
</evidence>
<dbReference type="RefSeq" id="WP_011821869.1">
    <property type="nucleotide sequence ID" value="NC_008818.1"/>
</dbReference>
<dbReference type="Gene3D" id="3.90.1640.30">
    <property type="match status" value="1"/>
</dbReference>
<keyword evidence="4" id="KW-1185">Reference proteome</keyword>
<feature type="region of interest" description="Disordered" evidence="1">
    <location>
        <begin position="321"/>
        <end position="340"/>
    </location>
</feature>
<dbReference type="InterPro" id="IPR001667">
    <property type="entry name" value="DDH_dom"/>
</dbReference>
<accession>A2BKP0</accession>
<feature type="domain" description="DDH" evidence="2">
    <location>
        <begin position="14"/>
        <end position="140"/>
    </location>
</feature>
<proteinExistence type="predicted"/>
<dbReference type="Gene3D" id="3.10.310.30">
    <property type="match status" value="1"/>
</dbReference>
<dbReference type="KEGG" id="hbu:Hbut_0696"/>
<dbReference type="InterPro" id="IPR038763">
    <property type="entry name" value="DHH_sf"/>
</dbReference>
<dbReference type="OrthoDB" id="18016at2157"/>
<organism evidence="3 4">
    <name type="scientific">Hyperthermus butylicus (strain DSM 5456 / JCM 9403 / PLM1-5)</name>
    <dbReference type="NCBI Taxonomy" id="415426"/>
    <lineage>
        <taxon>Archaea</taxon>
        <taxon>Thermoproteota</taxon>
        <taxon>Thermoprotei</taxon>
        <taxon>Desulfurococcales</taxon>
        <taxon>Pyrodictiaceae</taxon>
        <taxon>Hyperthermus</taxon>
    </lineage>
</organism>
<dbReference type="GeneID" id="59861481"/>
<evidence type="ECO:0000256" key="1">
    <source>
        <dbReference type="SAM" id="MobiDB-lite"/>
    </source>
</evidence>
<evidence type="ECO:0000313" key="3">
    <source>
        <dbReference type="EMBL" id="ABM80551.1"/>
    </source>
</evidence>
<dbReference type="AlphaFoldDB" id="A2BKP0"/>
<name>A2BKP0_HYPBU</name>
<dbReference type="InterPro" id="IPR052968">
    <property type="entry name" value="Nucleotide_metab_enz"/>
</dbReference>
<dbReference type="EMBL" id="CP000493">
    <property type="protein sequence ID" value="ABM80551.1"/>
    <property type="molecule type" value="Genomic_DNA"/>
</dbReference>
<dbReference type="Proteomes" id="UP000002593">
    <property type="component" value="Chromosome"/>
</dbReference>
<dbReference type="Pfam" id="PF01368">
    <property type="entry name" value="DHH"/>
    <property type="match status" value="1"/>
</dbReference>